<organism evidence="6 7">
    <name type="scientific">Halogeometricum borinquense</name>
    <dbReference type="NCBI Taxonomy" id="60847"/>
    <lineage>
        <taxon>Archaea</taxon>
        <taxon>Methanobacteriati</taxon>
        <taxon>Methanobacteriota</taxon>
        <taxon>Stenosarchaea group</taxon>
        <taxon>Halobacteria</taxon>
        <taxon>Halobacteriales</taxon>
        <taxon>Haloferacaceae</taxon>
        <taxon>Halogeometricum</taxon>
    </lineage>
</organism>
<dbReference type="InterPro" id="IPR017941">
    <property type="entry name" value="Rieske_2Fe-2S"/>
</dbReference>
<evidence type="ECO:0000259" key="5">
    <source>
        <dbReference type="PROSITE" id="PS51296"/>
    </source>
</evidence>
<reference evidence="6 7" key="1">
    <citation type="submission" date="2018-12" db="EMBL/GenBank/DDBJ databases">
        <title>Genome analysis provides insights into bioremediation potentialities of Halogeometricum borinquense strain N11.</title>
        <authorList>
            <person name="Najjari A."/>
            <person name="Youssef N."/>
            <person name="Fhoula I."/>
            <person name="Ben Dhia O."/>
            <person name="Mahjoubi M."/>
            <person name="Ouzari H.I."/>
            <person name="Cherif A."/>
        </authorList>
    </citation>
    <scope>NUCLEOTIDE SEQUENCE [LARGE SCALE GENOMIC DNA]</scope>
    <source>
        <strain evidence="6 7">N11</strain>
    </source>
</reference>
<evidence type="ECO:0000256" key="3">
    <source>
        <dbReference type="ARBA" id="ARBA00023004"/>
    </source>
</evidence>
<evidence type="ECO:0000256" key="4">
    <source>
        <dbReference type="ARBA" id="ARBA00023014"/>
    </source>
</evidence>
<dbReference type="InterPro" id="IPR036922">
    <property type="entry name" value="Rieske_2Fe-2S_sf"/>
</dbReference>
<gene>
    <name evidence="6" type="ORF">ELS19_00085</name>
</gene>
<dbReference type="PROSITE" id="PS51296">
    <property type="entry name" value="RIESKE"/>
    <property type="match status" value="1"/>
</dbReference>
<dbReference type="EMBL" id="RZHH01000001">
    <property type="protein sequence ID" value="RYJ19446.1"/>
    <property type="molecule type" value="Genomic_DNA"/>
</dbReference>
<dbReference type="Pfam" id="PF00355">
    <property type="entry name" value="Rieske"/>
    <property type="match status" value="1"/>
</dbReference>
<proteinExistence type="predicted"/>
<evidence type="ECO:0000313" key="7">
    <source>
        <dbReference type="Proteomes" id="UP000294028"/>
    </source>
</evidence>
<dbReference type="GO" id="GO:0051537">
    <property type="term" value="F:2 iron, 2 sulfur cluster binding"/>
    <property type="evidence" value="ECO:0007669"/>
    <property type="project" value="UniProtKB-KW"/>
</dbReference>
<dbReference type="RefSeq" id="WP_129782960.1">
    <property type="nucleotide sequence ID" value="NZ_RZHH01000001.1"/>
</dbReference>
<evidence type="ECO:0000313" key="6">
    <source>
        <dbReference type="EMBL" id="RYJ19446.1"/>
    </source>
</evidence>
<name>A0A482TDP4_9EURY</name>
<dbReference type="CDD" id="cd03467">
    <property type="entry name" value="Rieske"/>
    <property type="match status" value="1"/>
</dbReference>
<sequence length="135" mass="14907">MAEHLCSLSELDEGDLWLFTVREADGSEEEVVLVRTDDCVRAWLNYCQHETDQRLDRGFGAAMRDGEIVCPKHGSMYDACSGYCDNGKAAESTLVSVDVETRDGDVVLTDDDRTFLHEGAIEADDLPGSSSHLTF</sequence>
<protein>
    <submittedName>
        <fullName evidence="6">Rieske (2Fe-2S) protein</fullName>
    </submittedName>
</protein>
<evidence type="ECO:0000256" key="1">
    <source>
        <dbReference type="ARBA" id="ARBA00022714"/>
    </source>
</evidence>
<dbReference type="Proteomes" id="UP000294028">
    <property type="component" value="Unassembled WGS sequence"/>
</dbReference>
<dbReference type="AlphaFoldDB" id="A0A482TDP4"/>
<comment type="caution">
    <text evidence="6">The sequence shown here is derived from an EMBL/GenBank/DDBJ whole genome shotgun (WGS) entry which is preliminary data.</text>
</comment>
<accession>A0A482TDP4</accession>
<dbReference type="GO" id="GO:0046872">
    <property type="term" value="F:metal ion binding"/>
    <property type="evidence" value="ECO:0007669"/>
    <property type="project" value="UniProtKB-KW"/>
</dbReference>
<evidence type="ECO:0000256" key="2">
    <source>
        <dbReference type="ARBA" id="ARBA00022723"/>
    </source>
</evidence>
<keyword evidence="3" id="KW-0408">Iron</keyword>
<keyword evidence="2" id="KW-0479">Metal-binding</keyword>
<dbReference type="Gene3D" id="2.102.10.10">
    <property type="entry name" value="Rieske [2Fe-2S] iron-sulphur domain"/>
    <property type="match status" value="1"/>
</dbReference>
<dbReference type="SUPFAM" id="SSF50022">
    <property type="entry name" value="ISP domain"/>
    <property type="match status" value="1"/>
</dbReference>
<keyword evidence="4" id="KW-0411">Iron-sulfur</keyword>
<feature type="domain" description="Rieske" evidence="5">
    <location>
        <begin position="3"/>
        <end position="108"/>
    </location>
</feature>
<keyword evidence="1" id="KW-0001">2Fe-2S</keyword>